<dbReference type="Proteomes" id="UP000608450">
    <property type="component" value="Unassembled WGS sequence"/>
</dbReference>
<sequence>MLTSETSTGWRTARRPGDPASRVRWDALAERDLAGGAGWGEGSPLQADLAGGWDAVAEADQAAASSWSRGHAEDAAAGSGWNAVAPKDQATWLVWDRSIRAQDTRLRLIYNPRPAIKDTAAGQVWQRSDELGPRYDAEQERRASLYVPGAGGGVSFSFGGARYTPSSSPLAFFNFKYTPRTRAIQPVDSAVSVGFSPARVLEQLLGLPWGRGTPIDGEPTGIVYPDYPGPVVVIDPPEEPDILETYMIANTVTLTVLPSGAVLDASNISIGLDADSFAWSFSADLFGRTSMNLVRQDANGPKTVELSINGWVWRFLVDSWSSTAKHPAERYSIRGSSRTKLLADPYAPKRSGMNTAQLNARQVIDEQLYNTGFSASWDTVALGPPDWTLPAGAFSYLDQTPMQVITRVAEVVGGVVRPDMASDGLSILPRYREATWYWDTAIPDRIIPAEIVAEAGGEWNPQPEWNYVYVSGTNYGMGVQVRRAGTAGDVMAPDVLDDWMTGTDAARSRGICELSKGGLQSIETRRIPLMENGGSAPGLVLPAMLVEVRDPEETWRGLCLGVDINASGTGASKVWQTLRIERHYQGGE</sequence>
<comment type="caution">
    <text evidence="2">The sequence shown here is derived from an EMBL/GenBank/DDBJ whole genome shotgun (WGS) entry which is preliminary data.</text>
</comment>
<evidence type="ECO:0000313" key="2">
    <source>
        <dbReference type="EMBL" id="MBG6290053.1"/>
    </source>
</evidence>
<feature type="compositionally biased region" description="Polar residues" evidence="1">
    <location>
        <begin position="1"/>
        <end position="10"/>
    </location>
</feature>
<name>A0ABS0KPL9_PSENT</name>
<dbReference type="RefSeq" id="WP_196913279.1">
    <property type="nucleotide sequence ID" value="NZ_JADTFC010000063.1"/>
</dbReference>
<keyword evidence="3" id="KW-1185">Reference proteome</keyword>
<evidence type="ECO:0000256" key="1">
    <source>
        <dbReference type="SAM" id="MobiDB-lite"/>
    </source>
</evidence>
<evidence type="ECO:0000313" key="3">
    <source>
        <dbReference type="Proteomes" id="UP000608450"/>
    </source>
</evidence>
<gene>
    <name evidence="2" type="ORF">I5I61_21570</name>
</gene>
<protein>
    <recommendedName>
        <fullName evidence="4">Minor tail protein</fullName>
    </recommendedName>
</protein>
<evidence type="ECO:0008006" key="4">
    <source>
        <dbReference type="Google" id="ProtNLM"/>
    </source>
</evidence>
<proteinExistence type="predicted"/>
<organism evidence="2 3">
    <name type="scientific">Pseudomonas nitroreducens</name>
    <dbReference type="NCBI Taxonomy" id="46680"/>
    <lineage>
        <taxon>Bacteria</taxon>
        <taxon>Pseudomonadati</taxon>
        <taxon>Pseudomonadota</taxon>
        <taxon>Gammaproteobacteria</taxon>
        <taxon>Pseudomonadales</taxon>
        <taxon>Pseudomonadaceae</taxon>
        <taxon>Pseudomonas</taxon>
    </lineage>
</organism>
<accession>A0ABS0KPL9</accession>
<dbReference type="EMBL" id="JADTFC010000063">
    <property type="protein sequence ID" value="MBG6290053.1"/>
    <property type="molecule type" value="Genomic_DNA"/>
</dbReference>
<feature type="region of interest" description="Disordered" evidence="1">
    <location>
        <begin position="1"/>
        <end position="23"/>
    </location>
</feature>
<reference evidence="2 3" key="1">
    <citation type="submission" date="2020-11" db="EMBL/GenBank/DDBJ databases">
        <title>Enhanced detection system for hospital associated transmission using whole genome sequencing surveillance.</title>
        <authorList>
            <person name="Harrison L.H."/>
            <person name="Van Tyne D."/>
            <person name="Marsh J.W."/>
            <person name="Griffith M.P."/>
            <person name="Snyder D.J."/>
            <person name="Cooper V.S."/>
            <person name="Mustapha M."/>
        </authorList>
    </citation>
    <scope>NUCLEOTIDE SEQUENCE [LARGE SCALE GENOMIC DNA]</scope>
    <source>
        <strain evidence="2 3">PSA00705</strain>
    </source>
</reference>